<evidence type="ECO:0000256" key="2">
    <source>
        <dbReference type="ARBA" id="ARBA00022553"/>
    </source>
</evidence>
<evidence type="ECO:0000313" key="8">
    <source>
        <dbReference type="EMBL" id="KAK4223561.1"/>
    </source>
</evidence>
<evidence type="ECO:0000259" key="5">
    <source>
        <dbReference type="Pfam" id="PF00975"/>
    </source>
</evidence>
<dbReference type="PROSITE" id="PS00012">
    <property type="entry name" value="PHOSPHOPANTETHEINE"/>
    <property type="match status" value="1"/>
</dbReference>
<feature type="domain" description="DUF8212" evidence="7">
    <location>
        <begin position="238"/>
        <end position="260"/>
    </location>
</feature>
<reference evidence="8" key="1">
    <citation type="journal article" date="2023" name="Mol. Phylogenet. Evol.">
        <title>Genome-scale phylogeny and comparative genomics of the fungal order Sordariales.</title>
        <authorList>
            <person name="Hensen N."/>
            <person name="Bonometti L."/>
            <person name="Westerberg I."/>
            <person name="Brannstrom I.O."/>
            <person name="Guillou S."/>
            <person name="Cros-Aarteil S."/>
            <person name="Calhoun S."/>
            <person name="Haridas S."/>
            <person name="Kuo A."/>
            <person name="Mondo S."/>
            <person name="Pangilinan J."/>
            <person name="Riley R."/>
            <person name="LaButti K."/>
            <person name="Andreopoulos B."/>
            <person name="Lipzen A."/>
            <person name="Chen C."/>
            <person name="Yan M."/>
            <person name="Daum C."/>
            <person name="Ng V."/>
            <person name="Clum A."/>
            <person name="Steindorff A."/>
            <person name="Ohm R.A."/>
            <person name="Martin F."/>
            <person name="Silar P."/>
            <person name="Natvig D.O."/>
            <person name="Lalanne C."/>
            <person name="Gautier V."/>
            <person name="Ament-Velasquez S.L."/>
            <person name="Kruys A."/>
            <person name="Hutchinson M.I."/>
            <person name="Powell A.J."/>
            <person name="Barry K."/>
            <person name="Miller A.N."/>
            <person name="Grigoriev I.V."/>
            <person name="Debuchy R."/>
            <person name="Gladieux P."/>
            <person name="Hiltunen Thoren M."/>
            <person name="Johannesson H."/>
        </authorList>
    </citation>
    <scope>NUCLEOTIDE SEQUENCE</scope>
    <source>
        <strain evidence="8">CBS 990.96</strain>
    </source>
</reference>
<gene>
    <name evidence="8" type="ORF">QBC38DRAFT_45630</name>
</gene>
<dbReference type="AlphaFoldDB" id="A0AAN7GP02"/>
<dbReference type="Pfam" id="PF00975">
    <property type="entry name" value="Thioesterase"/>
    <property type="match status" value="1"/>
</dbReference>
<evidence type="ECO:0000256" key="3">
    <source>
        <dbReference type="SAM" id="MobiDB-lite"/>
    </source>
</evidence>
<dbReference type="SUPFAM" id="SSF53474">
    <property type="entry name" value="alpha/beta-Hydrolases"/>
    <property type="match status" value="1"/>
</dbReference>
<dbReference type="InterPro" id="IPR010730">
    <property type="entry name" value="HET"/>
</dbReference>
<dbReference type="Pfam" id="PF00550">
    <property type="entry name" value="PP-binding"/>
    <property type="match status" value="1"/>
</dbReference>
<sequence>MRLLDVESLAIREFHGANIPPYAILSHVWGPDEVSFQDMQSFGLLRARWKPGFSKIEGCCRQAKRDGFKWVWIDSCCIDKSSSAELSEAINSMYQWYKSSDRCYVILADVGGQDVARSDGLTESLWFTRGWTLQELLAPKYLLFFNRDWEVCGHILKTNEPTNKKKASMPKFVQLVSTITGIPTRYLTGNSALSQACIAQRMHWACRRRTTRAEDRAYSLLGLFNISMPILYGEGLQKAFARLQSEIMKEHPDQSILAWNLTGRTSYRLFAESPDDFQNSASVAQLQRGSNQHVPWSSFQLTNLGMSINLPVITNLRDLAKSAPGTVVEASLKCVVDSKSQGNAPRQINLSLILIDQDSNGSPIFICRRPPTWIYNTRKGKPTNIIISRNDTGTSRTTPKPSPMGDSRTSDLVVRGLNILAAETRVDVEYLDDDESLLDDIGVDSLLTITIGARIYEELGVATFGDVAECKTVGEFRKRLEACSTISGSVQGLGVESALVQGLKAWRRNMNALSHTSVRHIPRGHSILAKPTKHLFIAPDATGASVDWTAANFMPQEWAVFELVSPFFGMPHEYDCGIEEISSRLLEEVRRHRPKGPYSLAGWSTGGIIAYEMAQQLMASGDKVEHLFIMDDFSPHSESTQRASIVPLPSMSRTYIEHYPRGLDDDHLAQIHVHASITAIQEYIPNEHLAQLLRESRPDVWILCSVNTTTTDSVELPKHGAHLLFPGRVNNPSGANGWDKYFDLSTVNVVSLPCDHYEMLTGKHGDRVVHIIRQAIRSSPPDLSYLPFFYR</sequence>
<comment type="caution">
    <text evidence="8">The sequence shown here is derived from an EMBL/GenBank/DDBJ whole genome shotgun (WGS) entry which is preliminary data.</text>
</comment>
<feature type="domain" description="Heterokaryon incompatibility" evidence="6">
    <location>
        <begin position="22"/>
        <end position="110"/>
    </location>
</feature>
<evidence type="ECO:0000259" key="6">
    <source>
        <dbReference type="Pfam" id="PF06985"/>
    </source>
</evidence>
<dbReference type="Pfam" id="PF26640">
    <property type="entry name" value="DUF8212"/>
    <property type="match status" value="1"/>
</dbReference>
<evidence type="ECO:0000259" key="7">
    <source>
        <dbReference type="Pfam" id="PF26640"/>
    </source>
</evidence>
<keyword evidence="2" id="KW-0597">Phosphoprotein</keyword>
<dbReference type="InterPro" id="IPR036736">
    <property type="entry name" value="ACP-like_sf"/>
</dbReference>
<accession>A0AAN7GP02</accession>
<dbReference type="InterPro" id="IPR009081">
    <property type="entry name" value="PP-bd_ACP"/>
</dbReference>
<evidence type="ECO:0000313" key="9">
    <source>
        <dbReference type="Proteomes" id="UP001301958"/>
    </source>
</evidence>
<dbReference type="Pfam" id="PF06985">
    <property type="entry name" value="HET"/>
    <property type="match status" value="1"/>
</dbReference>
<dbReference type="Gene3D" id="1.10.1200.10">
    <property type="entry name" value="ACP-like"/>
    <property type="match status" value="1"/>
</dbReference>
<dbReference type="InterPro" id="IPR029058">
    <property type="entry name" value="AB_hydrolase_fold"/>
</dbReference>
<keyword evidence="1" id="KW-0596">Phosphopantetheine</keyword>
<dbReference type="EMBL" id="MU865422">
    <property type="protein sequence ID" value="KAK4223561.1"/>
    <property type="molecule type" value="Genomic_DNA"/>
</dbReference>
<dbReference type="Proteomes" id="UP001301958">
    <property type="component" value="Unassembled WGS sequence"/>
</dbReference>
<feature type="domain" description="Thioesterase" evidence="5">
    <location>
        <begin position="534"/>
        <end position="651"/>
    </location>
</feature>
<dbReference type="InterPro" id="IPR001031">
    <property type="entry name" value="Thioesterase"/>
</dbReference>
<proteinExistence type="predicted"/>
<organism evidence="8 9">
    <name type="scientific">Podospora fimiseda</name>
    <dbReference type="NCBI Taxonomy" id="252190"/>
    <lineage>
        <taxon>Eukaryota</taxon>
        <taxon>Fungi</taxon>
        <taxon>Dikarya</taxon>
        <taxon>Ascomycota</taxon>
        <taxon>Pezizomycotina</taxon>
        <taxon>Sordariomycetes</taxon>
        <taxon>Sordariomycetidae</taxon>
        <taxon>Sordariales</taxon>
        <taxon>Podosporaceae</taxon>
        <taxon>Podospora</taxon>
    </lineage>
</organism>
<dbReference type="SUPFAM" id="SSF47336">
    <property type="entry name" value="ACP-like"/>
    <property type="match status" value="1"/>
</dbReference>
<name>A0AAN7GP02_9PEZI</name>
<evidence type="ECO:0000259" key="4">
    <source>
        <dbReference type="Pfam" id="PF00550"/>
    </source>
</evidence>
<dbReference type="PANTHER" id="PTHR10622:SF10">
    <property type="entry name" value="HET DOMAIN-CONTAINING PROTEIN"/>
    <property type="match status" value="1"/>
</dbReference>
<reference evidence="8" key="2">
    <citation type="submission" date="2023-05" db="EMBL/GenBank/DDBJ databases">
        <authorList>
            <consortium name="Lawrence Berkeley National Laboratory"/>
            <person name="Steindorff A."/>
            <person name="Hensen N."/>
            <person name="Bonometti L."/>
            <person name="Westerberg I."/>
            <person name="Brannstrom I.O."/>
            <person name="Guillou S."/>
            <person name="Cros-Aarteil S."/>
            <person name="Calhoun S."/>
            <person name="Haridas S."/>
            <person name="Kuo A."/>
            <person name="Mondo S."/>
            <person name="Pangilinan J."/>
            <person name="Riley R."/>
            <person name="Labutti K."/>
            <person name="Andreopoulos B."/>
            <person name="Lipzen A."/>
            <person name="Chen C."/>
            <person name="Yanf M."/>
            <person name="Daum C."/>
            <person name="Ng V."/>
            <person name="Clum A."/>
            <person name="Ohm R."/>
            <person name="Martin F."/>
            <person name="Silar P."/>
            <person name="Natvig D."/>
            <person name="Lalanne C."/>
            <person name="Gautier V."/>
            <person name="Ament-Velasquez S.L."/>
            <person name="Kruys A."/>
            <person name="Hutchinson M.I."/>
            <person name="Powell A.J."/>
            <person name="Barry K."/>
            <person name="Miller A.N."/>
            <person name="Grigoriev I.V."/>
            <person name="Debuchy R."/>
            <person name="Gladieux P."/>
            <person name="Thoren M.H."/>
            <person name="Johannesson H."/>
        </authorList>
    </citation>
    <scope>NUCLEOTIDE SEQUENCE</scope>
    <source>
        <strain evidence="8">CBS 990.96</strain>
    </source>
</reference>
<evidence type="ECO:0000256" key="1">
    <source>
        <dbReference type="ARBA" id="ARBA00022450"/>
    </source>
</evidence>
<dbReference type="InterPro" id="IPR006162">
    <property type="entry name" value="Ppantetheine_attach_site"/>
</dbReference>
<dbReference type="PANTHER" id="PTHR10622">
    <property type="entry name" value="HET DOMAIN-CONTAINING PROTEIN"/>
    <property type="match status" value="1"/>
</dbReference>
<feature type="domain" description="Carrier" evidence="4">
    <location>
        <begin position="418"/>
        <end position="476"/>
    </location>
</feature>
<feature type="region of interest" description="Disordered" evidence="3">
    <location>
        <begin position="385"/>
        <end position="408"/>
    </location>
</feature>
<keyword evidence="9" id="KW-1185">Reference proteome</keyword>
<feature type="compositionally biased region" description="Polar residues" evidence="3">
    <location>
        <begin position="385"/>
        <end position="399"/>
    </location>
</feature>
<dbReference type="Gene3D" id="3.40.50.1820">
    <property type="entry name" value="alpha/beta hydrolase"/>
    <property type="match status" value="1"/>
</dbReference>
<protein>
    <submittedName>
        <fullName evidence="8">Conidial yellow pigment biosynthesis polyketide synthase</fullName>
    </submittedName>
</protein>
<dbReference type="InterPro" id="IPR058525">
    <property type="entry name" value="DUF8212"/>
</dbReference>